<dbReference type="PANTHER" id="PTHR43808:SF3">
    <property type="entry name" value="ACETYLORNITHINE DEACETYLASE"/>
    <property type="match status" value="1"/>
</dbReference>
<dbReference type="Pfam" id="PF07687">
    <property type="entry name" value="M20_dimer"/>
    <property type="match status" value="1"/>
</dbReference>
<dbReference type="PANTHER" id="PTHR43808">
    <property type="entry name" value="ACETYLORNITHINE DEACETYLASE"/>
    <property type="match status" value="1"/>
</dbReference>
<keyword evidence="5" id="KW-1185">Reference proteome</keyword>
<proteinExistence type="predicted"/>
<dbReference type="InterPro" id="IPR011650">
    <property type="entry name" value="Peptidase_M20_dimer"/>
</dbReference>
<dbReference type="Gene3D" id="3.30.70.360">
    <property type="match status" value="1"/>
</dbReference>
<protein>
    <recommendedName>
        <fullName evidence="3">Peptidase M20 dimerisation domain-containing protein</fullName>
    </recommendedName>
</protein>
<dbReference type="InterPro" id="IPR050072">
    <property type="entry name" value="Peptidase_M20A"/>
</dbReference>
<evidence type="ECO:0000313" key="5">
    <source>
        <dbReference type="Proteomes" id="UP001189429"/>
    </source>
</evidence>
<dbReference type="EMBL" id="CAUYUJ010002547">
    <property type="protein sequence ID" value="CAK0801267.1"/>
    <property type="molecule type" value="Genomic_DNA"/>
</dbReference>
<sequence length="127" mass="13448">MGVDMVVKNGKLDEVKGGPVYWVDSADSQPCCGTAGMLSWELTANGRLFHSGFPQKGINSIEMLVEGLNLIQRRFYEDFAPHPSENGYGFSVGSNMKPTQIECATGSLNQICGGTSTDGAGITAEPG</sequence>
<evidence type="ECO:0000259" key="3">
    <source>
        <dbReference type="Pfam" id="PF07687"/>
    </source>
</evidence>
<organism evidence="4 5">
    <name type="scientific">Prorocentrum cordatum</name>
    <dbReference type="NCBI Taxonomy" id="2364126"/>
    <lineage>
        <taxon>Eukaryota</taxon>
        <taxon>Sar</taxon>
        <taxon>Alveolata</taxon>
        <taxon>Dinophyceae</taxon>
        <taxon>Prorocentrales</taxon>
        <taxon>Prorocentraceae</taxon>
        <taxon>Prorocentrum</taxon>
    </lineage>
</organism>
<accession>A0ABN9Q676</accession>
<reference evidence="4" key="1">
    <citation type="submission" date="2023-10" db="EMBL/GenBank/DDBJ databases">
        <authorList>
            <person name="Chen Y."/>
            <person name="Shah S."/>
            <person name="Dougan E. K."/>
            <person name="Thang M."/>
            <person name="Chan C."/>
        </authorList>
    </citation>
    <scope>NUCLEOTIDE SEQUENCE [LARGE SCALE GENOMIC DNA]</scope>
</reference>
<evidence type="ECO:0000256" key="2">
    <source>
        <dbReference type="ARBA" id="ARBA00022801"/>
    </source>
</evidence>
<dbReference type="InterPro" id="IPR036264">
    <property type="entry name" value="Bact_exopeptidase_dim_dom"/>
</dbReference>
<dbReference type="Proteomes" id="UP001189429">
    <property type="component" value="Unassembled WGS sequence"/>
</dbReference>
<dbReference type="SUPFAM" id="SSF55031">
    <property type="entry name" value="Bacterial exopeptidase dimerisation domain"/>
    <property type="match status" value="1"/>
</dbReference>
<keyword evidence="2" id="KW-0378">Hydrolase</keyword>
<gene>
    <name evidence="4" type="ORF">PCOR1329_LOCUS9188</name>
</gene>
<comment type="caution">
    <text evidence="4">The sequence shown here is derived from an EMBL/GenBank/DDBJ whole genome shotgun (WGS) entry which is preliminary data.</text>
</comment>
<feature type="domain" description="Peptidase M20 dimerisation" evidence="3">
    <location>
        <begin position="33"/>
        <end position="113"/>
    </location>
</feature>
<keyword evidence="1" id="KW-0479">Metal-binding</keyword>
<name>A0ABN9Q676_9DINO</name>
<evidence type="ECO:0000313" key="4">
    <source>
        <dbReference type="EMBL" id="CAK0801267.1"/>
    </source>
</evidence>
<evidence type="ECO:0000256" key="1">
    <source>
        <dbReference type="ARBA" id="ARBA00022723"/>
    </source>
</evidence>